<proteinExistence type="predicted"/>
<sequence>MFIWVALHGAACLTDIPASLKNTAQLIVQQIAFHCLAFLAENPSWFRSAASAGQNSSLCQLFIWAQDRSISSHRSKSASVIPLVKRISLVTCDAGLFLGCRPPSLLGLVEFALLVSSFVPSAIHLCSLCPILIGLFSVGPFYRFG</sequence>
<name>A0ACC2TV65_9FUNG</name>
<dbReference type="EMBL" id="QTSX02002146">
    <property type="protein sequence ID" value="KAJ9078514.1"/>
    <property type="molecule type" value="Genomic_DNA"/>
</dbReference>
<reference evidence="1" key="1">
    <citation type="submission" date="2022-04" db="EMBL/GenBank/DDBJ databases">
        <title>Genome of the entomopathogenic fungus Entomophthora muscae.</title>
        <authorList>
            <person name="Elya C."/>
            <person name="Lovett B.R."/>
            <person name="Lee E."/>
            <person name="Macias A.M."/>
            <person name="Hajek A.E."/>
            <person name="De Bivort B.L."/>
            <person name="Kasson M.T."/>
            <person name="De Fine Licht H.H."/>
            <person name="Stajich J.E."/>
        </authorList>
    </citation>
    <scope>NUCLEOTIDE SEQUENCE</scope>
    <source>
        <strain evidence="1">Berkeley</strain>
    </source>
</reference>
<protein>
    <submittedName>
        <fullName evidence="1">Uncharacterized protein</fullName>
    </submittedName>
</protein>
<evidence type="ECO:0000313" key="1">
    <source>
        <dbReference type="EMBL" id="KAJ9078514.1"/>
    </source>
</evidence>
<keyword evidence="2" id="KW-1185">Reference proteome</keyword>
<comment type="caution">
    <text evidence="1">The sequence shown here is derived from an EMBL/GenBank/DDBJ whole genome shotgun (WGS) entry which is preliminary data.</text>
</comment>
<accession>A0ACC2TV65</accession>
<dbReference type="Proteomes" id="UP001165960">
    <property type="component" value="Unassembled WGS sequence"/>
</dbReference>
<gene>
    <name evidence="1" type="ORF">DSO57_1005955</name>
</gene>
<evidence type="ECO:0000313" key="2">
    <source>
        <dbReference type="Proteomes" id="UP001165960"/>
    </source>
</evidence>
<organism evidence="1 2">
    <name type="scientific">Entomophthora muscae</name>
    <dbReference type="NCBI Taxonomy" id="34485"/>
    <lineage>
        <taxon>Eukaryota</taxon>
        <taxon>Fungi</taxon>
        <taxon>Fungi incertae sedis</taxon>
        <taxon>Zoopagomycota</taxon>
        <taxon>Entomophthoromycotina</taxon>
        <taxon>Entomophthoromycetes</taxon>
        <taxon>Entomophthorales</taxon>
        <taxon>Entomophthoraceae</taxon>
        <taxon>Entomophthora</taxon>
    </lineage>
</organism>